<reference evidence="2 3" key="1">
    <citation type="submission" date="2018-02" db="EMBL/GenBank/DDBJ databases">
        <title>The draft genome of Sphingobacterium sp. 5JN-11.</title>
        <authorList>
            <person name="Liu L."/>
            <person name="Li L."/>
            <person name="Liang L."/>
            <person name="Zhang X."/>
            <person name="Wang T."/>
        </authorList>
    </citation>
    <scope>NUCLEOTIDE SEQUENCE [LARGE SCALE GENOMIC DNA]</scope>
    <source>
        <strain evidence="2 3">5JN-11</strain>
    </source>
</reference>
<accession>A0A2S9IQJ8</accession>
<organism evidence="2 3">
    <name type="scientific">Sphingobacterium haloxyli</name>
    <dbReference type="NCBI Taxonomy" id="2100533"/>
    <lineage>
        <taxon>Bacteria</taxon>
        <taxon>Pseudomonadati</taxon>
        <taxon>Bacteroidota</taxon>
        <taxon>Sphingobacteriia</taxon>
        <taxon>Sphingobacteriales</taxon>
        <taxon>Sphingobacteriaceae</taxon>
        <taxon>Sphingobacterium</taxon>
    </lineage>
</organism>
<evidence type="ECO:0000313" key="2">
    <source>
        <dbReference type="EMBL" id="PRD42801.1"/>
    </source>
</evidence>
<dbReference type="RefSeq" id="WP_165793161.1">
    <property type="nucleotide sequence ID" value="NZ_PVBQ01000073.1"/>
</dbReference>
<dbReference type="EMBL" id="PVBQ01000073">
    <property type="protein sequence ID" value="PRD42801.1"/>
    <property type="molecule type" value="Genomic_DNA"/>
</dbReference>
<dbReference type="Proteomes" id="UP000239711">
    <property type="component" value="Unassembled WGS sequence"/>
</dbReference>
<name>A0A2S9IQJ8_9SPHI</name>
<evidence type="ECO:0008006" key="4">
    <source>
        <dbReference type="Google" id="ProtNLM"/>
    </source>
</evidence>
<dbReference type="EMBL" id="PVBQ01000074">
    <property type="protein sequence ID" value="PRD42800.1"/>
    <property type="molecule type" value="Genomic_DNA"/>
</dbReference>
<proteinExistence type="predicted"/>
<feature type="non-terminal residue" evidence="2">
    <location>
        <position position="1"/>
    </location>
</feature>
<gene>
    <name evidence="2" type="ORF">C5745_20005</name>
    <name evidence="1" type="ORF">C5745_20010</name>
</gene>
<dbReference type="AlphaFoldDB" id="A0A2S9IQJ8"/>
<feature type="non-terminal residue" evidence="2">
    <location>
        <position position="84"/>
    </location>
</feature>
<keyword evidence="3" id="KW-1185">Reference proteome</keyword>
<sequence>TSTKTVLTVNYYDDYGFRATNVLPASSGLNNTAMVKGLLTGTKVSKDDGSAPLLTVNYYDKRARLIETVSNNHLGGVDRVTNTY</sequence>
<evidence type="ECO:0000313" key="1">
    <source>
        <dbReference type="EMBL" id="PRD42800.1"/>
    </source>
</evidence>
<evidence type="ECO:0000313" key="3">
    <source>
        <dbReference type="Proteomes" id="UP000239711"/>
    </source>
</evidence>
<comment type="caution">
    <text evidence="2">The sequence shown here is derived from an EMBL/GenBank/DDBJ whole genome shotgun (WGS) entry which is preliminary data.</text>
</comment>
<protein>
    <recommendedName>
        <fullName evidence="4">RHS repeat-associated core domain-containing protein</fullName>
    </recommendedName>
</protein>